<feature type="region of interest" description="Disordered" evidence="4">
    <location>
        <begin position="147"/>
        <end position="220"/>
    </location>
</feature>
<dbReference type="Pfam" id="PF00400">
    <property type="entry name" value="WD40"/>
    <property type="match status" value="4"/>
</dbReference>
<dbReference type="InterPro" id="IPR036322">
    <property type="entry name" value="WD40_repeat_dom_sf"/>
</dbReference>
<dbReference type="STRING" id="280699.M1UN75"/>
<dbReference type="InterPro" id="IPR001680">
    <property type="entry name" value="WD40_rpt"/>
</dbReference>
<feature type="region of interest" description="Disordered" evidence="4">
    <location>
        <begin position="1004"/>
        <end position="1035"/>
    </location>
</feature>
<evidence type="ECO:0000256" key="2">
    <source>
        <dbReference type="ARBA" id="ARBA00022737"/>
    </source>
</evidence>
<feature type="region of interest" description="Disordered" evidence="4">
    <location>
        <begin position="941"/>
        <end position="988"/>
    </location>
</feature>
<evidence type="ECO:0000256" key="3">
    <source>
        <dbReference type="PROSITE-ProRule" id="PRU00221"/>
    </source>
</evidence>
<dbReference type="PROSITE" id="PS50294">
    <property type="entry name" value="WD_REPEATS_REGION"/>
    <property type="match status" value="3"/>
</dbReference>
<feature type="compositionally biased region" description="Polar residues" evidence="4">
    <location>
        <begin position="361"/>
        <end position="384"/>
    </location>
</feature>
<feature type="region of interest" description="Disordered" evidence="4">
    <location>
        <begin position="1"/>
        <end position="43"/>
    </location>
</feature>
<feature type="region of interest" description="Disordered" evidence="4">
    <location>
        <begin position="356"/>
        <end position="390"/>
    </location>
</feature>
<dbReference type="EMBL" id="AP006483">
    <property type="protein sequence ID" value="BAM78816.1"/>
    <property type="molecule type" value="Genomic_DNA"/>
</dbReference>
<dbReference type="Proteomes" id="UP000007014">
    <property type="component" value="Chromosome 1"/>
</dbReference>
<dbReference type="OMA" id="RICFWRV"/>
<dbReference type="AlphaFoldDB" id="M1UN75"/>
<dbReference type="InterPro" id="IPR040324">
    <property type="entry name" value="WDR44/Dgr2"/>
</dbReference>
<dbReference type="InterPro" id="IPR020472">
    <property type="entry name" value="WD40_PAC1"/>
</dbReference>
<feature type="compositionally biased region" description="Low complexity" evidence="4">
    <location>
        <begin position="837"/>
        <end position="851"/>
    </location>
</feature>
<dbReference type="PANTHER" id="PTHR14221">
    <property type="entry name" value="WD REPEAT DOMAIN 44"/>
    <property type="match status" value="1"/>
</dbReference>
<feature type="compositionally biased region" description="Low complexity" evidence="4">
    <location>
        <begin position="950"/>
        <end position="965"/>
    </location>
</feature>
<reference evidence="5 6" key="1">
    <citation type="journal article" date="2004" name="Nature">
        <title>Genome sequence of the ultrasmall unicellular red alga Cyanidioschyzon merolae 10D.</title>
        <authorList>
            <person name="Matsuzaki M."/>
            <person name="Misumi O."/>
            <person name="Shin-i T."/>
            <person name="Maruyama S."/>
            <person name="Takahara M."/>
            <person name="Miyagishima S."/>
            <person name="Mori T."/>
            <person name="Nishida K."/>
            <person name="Yagisawa F."/>
            <person name="Nishida K."/>
            <person name="Yoshida Y."/>
            <person name="Nishimura Y."/>
            <person name="Nakao S."/>
            <person name="Kobayashi T."/>
            <person name="Momoyama Y."/>
            <person name="Higashiyama T."/>
            <person name="Minoda A."/>
            <person name="Sano M."/>
            <person name="Nomoto H."/>
            <person name="Oishi K."/>
            <person name="Hayashi H."/>
            <person name="Ohta F."/>
            <person name="Nishizaka S."/>
            <person name="Haga S."/>
            <person name="Miura S."/>
            <person name="Morishita T."/>
            <person name="Kabeya Y."/>
            <person name="Terasawa K."/>
            <person name="Suzuki Y."/>
            <person name="Ishii Y."/>
            <person name="Asakawa S."/>
            <person name="Takano H."/>
            <person name="Ohta N."/>
            <person name="Kuroiwa H."/>
            <person name="Tanaka K."/>
            <person name="Shimizu N."/>
            <person name="Sugano S."/>
            <person name="Sato N."/>
            <person name="Nozaki H."/>
            <person name="Ogasawara N."/>
            <person name="Kohara Y."/>
            <person name="Kuroiwa T."/>
        </authorList>
    </citation>
    <scope>NUCLEOTIDE SEQUENCE [LARGE SCALE GENOMIC DNA]</scope>
    <source>
        <strain evidence="5 6">10D</strain>
    </source>
</reference>
<dbReference type="Gramene" id="CMA125CT">
    <property type="protein sequence ID" value="CMA125CT"/>
    <property type="gene ID" value="CMA125C"/>
</dbReference>
<dbReference type="SMART" id="SM00320">
    <property type="entry name" value="WD40"/>
    <property type="match status" value="6"/>
</dbReference>
<dbReference type="PANTHER" id="PTHR14221:SF0">
    <property type="entry name" value="WD REPEAT-CONTAINING PROTEIN 44"/>
    <property type="match status" value="1"/>
</dbReference>
<keyword evidence="2" id="KW-0677">Repeat</keyword>
<accession>M1UN75</accession>
<name>M1UN75_CYAM1</name>
<dbReference type="GeneID" id="16992145"/>
<feature type="compositionally biased region" description="Polar residues" evidence="4">
    <location>
        <begin position="802"/>
        <end position="815"/>
    </location>
</feature>
<feature type="compositionally biased region" description="Low complexity" evidence="4">
    <location>
        <begin position="977"/>
        <end position="987"/>
    </location>
</feature>
<dbReference type="PROSITE" id="PS50082">
    <property type="entry name" value="WD_REPEATS_2"/>
    <property type="match status" value="3"/>
</dbReference>
<feature type="compositionally biased region" description="Basic and acidic residues" evidence="4">
    <location>
        <begin position="151"/>
        <end position="160"/>
    </location>
</feature>
<proteinExistence type="predicted"/>
<keyword evidence="6" id="KW-1185">Reference proteome</keyword>
<organism evidence="5 6">
    <name type="scientific">Cyanidioschyzon merolae (strain NIES-3377 / 10D)</name>
    <name type="common">Unicellular red alga</name>
    <dbReference type="NCBI Taxonomy" id="280699"/>
    <lineage>
        <taxon>Eukaryota</taxon>
        <taxon>Rhodophyta</taxon>
        <taxon>Bangiophyceae</taxon>
        <taxon>Cyanidiales</taxon>
        <taxon>Cyanidiaceae</taxon>
        <taxon>Cyanidioschyzon</taxon>
    </lineage>
</organism>
<gene>
    <name evidence="5" type="ORF">CYME_CMA125C</name>
</gene>
<evidence type="ECO:0000256" key="4">
    <source>
        <dbReference type="SAM" id="MobiDB-lite"/>
    </source>
</evidence>
<feature type="compositionally biased region" description="Low complexity" evidence="4">
    <location>
        <begin position="1005"/>
        <end position="1020"/>
    </location>
</feature>
<dbReference type="RefSeq" id="XP_005535102.1">
    <property type="nucleotide sequence ID" value="XM_005535045.1"/>
</dbReference>
<dbReference type="InterPro" id="IPR015943">
    <property type="entry name" value="WD40/YVTN_repeat-like_dom_sf"/>
</dbReference>
<feature type="region of interest" description="Disordered" evidence="4">
    <location>
        <begin position="772"/>
        <end position="815"/>
    </location>
</feature>
<sequence>MNQKTLSGRYVRIGSDASDSRSRTGTESFDSSPERISRGSALPEMSYSSLRSYGSALDLAATPQETTEVDPAPLDCKSLVSEIERGTGGAVVSTSDIAGPAAARHSLGEVGSSSDVPASDSSWLSFRGFLSSVRGFVGKNLPKRTSIVSETRARHPEHQRSGSSTGQRHRSRSVDDATYPPAFERSGSGSLAAPIGTSAGGDTDLRGRLSTAPESGRSLLHRLTQPLRKPSPDSSRRDLLLEFGTAEVDQAGFQVITRMRERSAGDSRKPQQGVEFLIKNLDTGEERYLTEQEVAQMTSADTVQQLMRRQRSVMQRRDPHQDDPTGASSGTKSRRSRTFSSTPLGRIRAFSLLPRAKTAPTHASPSISSTQAAALQHSKSAATRTRQDGAMLNTQRVQAGADSLTSLTSTAGAAAETPLAGDGKAFGSVVDDTVEDFRSPAGSLDRGLLTKAAAPATASTATQRAITEDTTVLGRPRFLFKFPEKGSALNKREYQRLLREFRVAQRFVRVHAPNKSRGANTTANMCLVQCFRPHTGPVWSMEFSADGRYLATGGQDAVIMVWKVQNEPHTLNYSNADLLEIASWLRSPATAGARAFQRLLTPPPESSDGAAVTVDDGPERLYARCLFEVREPHRVFRGHGGDVLCVAWSANNFLLSSSMDKTVRLWHVDYNQVLRKFLHADFVTCVAFHPRNENFFLSGSLDERIRLWNISSRHVSDYAEVRGLVTACGFTPNGEQALVGTYRGECKVYNVVRFEEGERALQYITTLEVHSRRGRNSKGSKITSFAMMPTPDRGPGRGTNSGSGSTAPAVSTTSNVFVPGQNAGNEFAATMAPSAHSSSNTGSSSSSSNSSQHYEVLISTNDSRIRLYRVQDLRIVSKFVGHSCTWNHIRASFSDDFRYVITASEDRLVYIWNTVLYEQAGHHSAPGCALHLSQWSKGTPRLRDAGGGTAAAAHEMAPEASAALASNPQTRHSGPITNTNNPSSTTNAARTEQQYYPDRMLSERASASALTSNPSSSAAAGTSRDGTSSSQLPRIRRYRNDRFEAFMPFGEAHVTAAVFAPQRSTNRLDVIERSPSTSIYPTRAKIAPAPVTAAAAAAATPLSSSATGTAALLRATSTSDGLVVVVAAHDGTIGVFENIPADFVPW</sequence>
<dbReference type="KEGG" id="cme:CYME_CMA125C"/>
<feature type="region of interest" description="Disordered" evidence="4">
    <location>
        <begin position="831"/>
        <end position="851"/>
    </location>
</feature>
<keyword evidence="1 3" id="KW-0853">WD repeat</keyword>
<dbReference type="PRINTS" id="PR00320">
    <property type="entry name" value="GPROTEINBRPT"/>
</dbReference>
<evidence type="ECO:0000313" key="5">
    <source>
        <dbReference type="EMBL" id="BAM78816.1"/>
    </source>
</evidence>
<evidence type="ECO:0000313" key="6">
    <source>
        <dbReference type="Proteomes" id="UP000007014"/>
    </source>
</evidence>
<dbReference type="Gene3D" id="2.130.10.10">
    <property type="entry name" value="YVTN repeat-like/Quinoprotein amine dehydrogenase"/>
    <property type="match status" value="1"/>
</dbReference>
<dbReference type="eggNOG" id="KOG0283">
    <property type="taxonomic scope" value="Eukaryota"/>
</dbReference>
<dbReference type="SUPFAM" id="SSF50978">
    <property type="entry name" value="WD40 repeat-like"/>
    <property type="match status" value="1"/>
</dbReference>
<feature type="repeat" description="WD" evidence="3">
    <location>
        <begin position="679"/>
        <end position="718"/>
    </location>
</feature>
<dbReference type="OrthoDB" id="5832at2759"/>
<evidence type="ECO:0000256" key="1">
    <source>
        <dbReference type="ARBA" id="ARBA00022574"/>
    </source>
</evidence>
<feature type="compositionally biased region" description="Polar residues" evidence="4">
    <location>
        <begin position="966"/>
        <end position="976"/>
    </location>
</feature>
<feature type="region of interest" description="Disordered" evidence="4">
    <location>
        <begin position="309"/>
        <end position="343"/>
    </location>
</feature>
<feature type="repeat" description="WD" evidence="3">
    <location>
        <begin position="531"/>
        <end position="572"/>
    </location>
</feature>
<feature type="repeat" description="WD" evidence="3">
    <location>
        <begin position="636"/>
        <end position="676"/>
    </location>
</feature>
<reference evidence="5 6" key="2">
    <citation type="journal article" date="2007" name="BMC Biol.">
        <title>A 100%-complete sequence reveals unusually simple genomic features in the hot-spring red alga Cyanidioschyzon merolae.</title>
        <authorList>
            <person name="Nozaki H."/>
            <person name="Takano H."/>
            <person name="Misumi O."/>
            <person name="Terasawa K."/>
            <person name="Matsuzaki M."/>
            <person name="Maruyama S."/>
            <person name="Nishida K."/>
            <person name="Yagisawa F."/>
            <person name="Yoshida Y."/>
            <person name="Fujiwara T."/>
            <person name="Takio S."/>
            <person name="Tamura K."/>
            <person name="Chung S.J."/>
            <person name="Nakamura S."/>
            <person name="Kuroiwa H."/>
            <person name="Tanaka K."/>
            <person name="Sato N."/>
            <person name="Kuroiwa T."/>
        </authorList>
    </citation>
    <scope>NUCLEOTIDE SEQUENCE [LARGE SCALE GENOMIC DNA]</scope>
    <source>
        <strain evidence="5 6">10D</strain>
    </source>
</reference>
<protein>
    <submittedName>
        <fullName evidence="5">Similar to Rab11-binding protein</fullName>
    </submittedName>
</protein>
<dbReference type="HOGENOM" id="CLU_277122_0_0_1"/>